<gene>
    <name evidence="3" type="ORF">CUNI_LOCUS439</name>
</gene>
<comment type="caution">
    <text evidence="3">The sequence shown here is derived from an EMBL/GenBank/DDBJ whole genome shotgun (WGS) entry which is preliminary data.</text>
</comment>
<organism evidence="3 4">
    <name type="scientific">Candidula unifasciata</name>
    <dbReference type="NCBI Taxonomy" id="100452"/>
    <lineage>
        <taxon>Eukaryota</taxon>
        <taxon>Metazoa</taxon>
        <taxon>Spiralia</taxon>
        <taxon>Lophotrochozoa</taxon>
        <taxon>Mollusca</taxon>
        <taxon>Gastropoda</taxon>
        <taxon>Heterobranchia</taxon>
        <taxon>Euthyneura</taxon>
        <taxon>Panpulmonata</taxon>
        <taxon>Eupulmonata</taxon>
        <taxon>Stylommatophora</taxon>
        <taxon>Helicina</taxon>
        <taxon>Helicoidea</taxon>
        <taxon>Geomitridae</taxon>
        <taxon>Candidula</taxon>
    </lineage>
</organism>
<evidence type="ECO:0000259" key="2">
    <source>
        <dbReference type="Pfam" id="PF00024"/>
    </source>
</evidence>
<reference evidence="3" key="1">
    <citation type="submission" date="2021-04" db="EMBL/GenBank/DDBJ databases">
        <authorList>
            <consortium name="Molecular Ecology Group"/>
        </authorList>
    </citation>
    <scope>NUCLEOTIDE SEQUENCE</scope>
</reference>
<dbReference type="EMBL" id="CAJHNH020000048">
    <property type="protein sequence ID" value="CAG5114881.1"/>
    <property type="molecule type" value="Genomic_DNA"/>
</dbReference>
<keyword evidence="1" id="KW-0732">Signal</keyword>
<feature type="signal peptide" evidence="1">
    <location>
        <begin position="1"/>
        <end position="19"/>
    </location>
</feature>
<keyword evidence="4" id="KW-1185">Reference proteome</keyword>
<dbReference type="Pfam" id="PF00024">
    <property type="entry name" value="PAN_1"/>
    <property type="match status" value="1"/>
</dbReference>
<feature type="domain" description="Apple" evidence="2">
    <location>
        <begin position="59"/>
        <end position="93"/>
    </location>
</feature>
<proteinExistence type="predicted"/>
<name>A0A8S3YHC7_9EUPU</name>
<dbReference type="InterPro" id="IPR003609">
    <property type="entry name" value="Pan_app"/>
</dbReference>
<feature type="chain" id="PRO_5035782550" description="Apple domain-containing protein" evidence="1">
    <location>
        <begin position="20"/>
        <end position="178"/>
    </location>
</feature>
<dbReference type="Proteomes" id="UP000678393">
    <property type="component" value="Unassembled WGS sequence"/>
</dbReference>
<sequence length="178" mass="20188">MKATSVIENILLILFGCLAQSLILAAIQTCRIRLNPDLNDHITQSWLMEDFMLRNSSAKLECASRCLQEKSCVTFMVDRTRKRCRLYAARITRYNTLVDAVGFRSYDTCRGGVLGEVCSTDDDCAMLFSVCAGDTCQCDYGWSYSPNDLACVKDCVQYGTEFTYFTETFLSLHHHYIS</sequence>
<accession>A0A8S3YHC7</accession>
<dbReference type="OrthoDB" id="6105164at2759"/>
<protein>
    <recommendedName>
        <fullName evidence="2">Apple domain-containing protein</fullName>
    </recommendedName>
</protein>
<evidence type="ECO:0000313" key="4">
    <source>
        <dbReference type="Proteomes" id="UP000678393"/>
    </source>
</evidence>
<dbReference type="AlphaFoldDB" id="A0A8S3YHC7"/>
<evidence type="ECO:0000313" key="3">
    <source>
        <dbReference type="EMBL" id="CAG5114881.1"/>
    </source>
</evidence>
<evidence type="ECO:0000256" key="1">
    <source>
        <dbReference type="SAM" id="SignalP"/>
    </source>
</evidence>